<dbReference type="PANTHER" id="PTHR46340:SF1">
    <property type="entry name" value="UBX DOMAIN-CONTAINING PROTEIN 1"/>
    <property type="match status" value="1"/>
</dbReference>
<dbReference type="SUPFAM" id="SSF54236">
    <property type="entry name" value="Ubiquitin-like"/>
    <property type="match status" value="1"/>
</dbReference>
<dbReference type="GO" id="GO:1903094">
    <property type="term" value="P:negative regulation of protein K48-linked deubiquitination"/>
    <property type="evidence" value="ECO:0007669"/>
    <property type="project" value="TreeGrafter"/>
</dbReference>
<dbReference type="OrthoDB" id="10254930at2759"/>
<feature type="compositionally biased region" description="Basic and acidic residues" evidence="4">
    <location>
        <begin position="54"/>
        <end position="70"/>
    </location>
</feature>
<dbReference type="InterPro" id="IPR001012">
    <property type="entry name" value="UBX_dom"/>
</dbReference>
<dbReference type="GO" id="GO:0005737">
    <property type="term" value="C:cytoplasm"/>
    <property type="evidence" value="ECO:0007669"/>
    <property type="project" value="UniProtKB-SubCell"/>
</dbReference>
<dbReference type="InterPro" id="IPR015940">
    <property type="entry name" value="UBA"/>
</dbReference>
<feature type="compositionally biased region" description="Basic and acidic residues" evidence="4">
    <location>
        <begin position="81"/>
        <end position="120"/>
    </location>
</feature>
<gene>
    <name evidence="7" type="primary">SAK1B</name>
    <name evidence="8" type="synonym">UBX1B</name>
</gene>
<evidence type="ECO:0000259" key="6">
    <source>
        <dbReference type="PROSITE" id="PS50033"/>
    </source>
</evidence>
<organism evidence="7">
    <name type="scientific">Lepeophtheirus salmonis</name>
    <name type="common">Salmon louse</name>
    <name type="synonym">Caligus salmonis</name>
    <dbReference type="NCBI Taxonomy" id="72036"/>
    <lineage>
        <taxon>Eukaryota</taxon>
        <taxon>Metazoa</taxon>
        <taxon>Ecdysozoa</taxon>
        <taxon>Arthropoda</taxon>
        <taxon>Crustacea</taxon>
        <taxon>Multicrustacea</taxon>
        <taxon>Hexanauplia</taxon>
        <taxon>Copepoda</taxon>
        <taxon>Siphonostomatoida</taxon>
        <taxon>Caligidae</taxon>
        <taxon>Lepeophtheirus</taxon>
    </lineage>
</organism>
<comment type="subcellular location">
    <subcellularLocation>
        <location evidence="1">Cytoplasm</location>
    </subcellularLocation>
</comment>
<dbReference type="PROSITE" id="PS50030">
    <property type="entry name" value="UBA"/>
    <property type="match status" value="1"/>
</dbReference>
<dbReference type="GO" id="GO:0031397">
    <property type="term" value="P:negative regulation of protein ubiquitination"/>
    <property type="evidence" value="ECO:0007669"/>
    <property type="project" value="TreeGrafter"/>
</dbReference>
<dbReference type="GO" id="GO:0036435">
    <property type="term" value="F:K48-linked polyubiquitin modification-dependent protein binding"/>
    <property type="evidence" value="ECO:0007669"/>
    <property type="project" value="TreeGrafter"/>
</dbReference>
<evidence type="ECO:0000256" key="4">
    <source>
        <dbReference type="SAM" id="MobiDB-lite"/>
    </source>
</evidence>
<dbReference type="PANTHER" id="PTHR46340">
    <property type="entry name" value="UBX DOMAIN-CONTAINING PROTEIN 1"/>
    <property type="match status" value="1"/>
</dbReference>
<feature type="compositionally biased region" description="Basic and acidic residues" evidence="4">
    <location>
        <begin position="129"/>
        <end position="176"/>
    </location>
</feature>
<dbReference type="SMART" id="SM00166">
    <property type="entry name" value="UBX"/>
    <property type="match status" value="1"/>
</dbReference>
<keyword evidence="3" id="KW-0175">Coiled coil</keyword>
<feature type="region of interest" description="Disordered" evidence="4">
    <location>
        <begin position="40"/>
        <end position="211"/>
    </location>
</feature>
<name>C1BSL9_LEPSM</name>
<dbReference type="EMBL" id="BT121972">
    <property type="protein sequence ID" value="ADD38902.1"/>
    <property type="molecule type" value="mRNA"/>
</dbReference>
<dbReference type="InterPro" id="IPR029071">
    <property type="entry name" value="Ubiquitin-like_domsf"/>
</dbReference>
<dbReference type="SMART" id="SM00165">
    <property type="entry name" value="UBA"/>
    <property type="match status" value="1"/>
</dbReference>
<dbReference type="Pfam" id="PF00789">
    <property type="entry name" value="UBX"/>
    <property type="match status" value="1"/>
</dbReference>
<reference evidence="7" key="1">
    <citation type="submission" date="2009-06" db="EMBL/GenBank/DDBJ databases">
        <title>Lepeophtheirus salmonis ESTs and full-length cDNAs.</title>
        <authorList>
            <person name="Yasuike M."/>
            <person name="von Schalburg K."/>
            <person name="Cooper G."/>
            <person name="Leong J."/>
            <person name="Jones S.R.M."/>
            <person name="Koop B.F."/>
        </authorList>
    </citation>
    <scope>NUCLEOTIDE SEQUENCE</scope>
    <source>
        <strain evidence="7">Pacific form</strain>
        <tissue evidence="7">Whole</tissue>
    </source>
</reference>
<dbReference type="EMBL" id="BT077598">
    <property type="protein sequence ID" value="ACO12022.1"/>
    <property type="molecule type" value="mRNA"/>
</dbReference>
<dbReference type="AlphaFoldDB" id="C1BSL9"/>
<evidence type="ECO:0000256" key="3">
    <source>
        <dbReference type="ARBA" id="ARBA00023054"/>
    </source>
</evidence>
<dbReference type="Gene3D" id="3.10.20.90">
    <property type="entry name" value="Phosphatidylinositol 3-kinase Catalytic Subunit, Chain A, domain 1"/>
    <property type="match status" value="1"/>
</dbReference>
<evidence type="ECO:0000313" key="7">
    <source>
        <dbReference type="EMBL" id="ACO12022.1"/>
    </source>
</evidence>
<dbReference type="CDD" id="cd14302">
    <property type="entry name" value="UBA_UBXN1"/>
    <property type="match status" value="1"/>
</dbReference>
<dbReference type="InterPro" id="IPR009060">
    <property type="entry name" value="UBA-like_sf"/>
</dbReference>
<evidence type="ECO:0000256" key="2">
    <source>
        <dbReference type="ARBA" id="ARBA00022490"/>
    </source>
</evidence>
<dbReference type="PROSITE" id="PS50033">
    <property type="entry name" value="UBX"/>
    <property type="match status" value="1"/>
</dbReference>
<dbReference type="GO" id="GO:0005634">
    <property type="term" value="C:nucleus"/>
    <property type="evidence" value="ECO:0007669"/>
    <property type="project" value="TreeGrafter"/>
</dbReference>
<dbReference type="Gene3D" id="1.10.8.10">
    <property type="entry name" value="DNA helicase RuvA subunit, C-terminal domain"/>
    <property type="match status" value="1"/>
</dbReference>
<feature type="compositionally biased region" description="Polar residues" evidence="4">
    <location>
        <begin position="200"/>
        <end position="211"/>
    </location>
</feature>
<evidence type="ECO:0000259" key="5">
    <source>
        <dbReference type="PROSITE" id="PS50030"/>
    </source>
</evidence>
<dbReference type="SUPFAM" id="SSF46934">
    <property type="entry name" value="UBA-like"/>
    <property type="match status" value="1"/>
</dbReference>
<dbReference type="GO" id="GO:0032435">
    <property type="term" value="P:negative regulation of proteasomal ubiquitin-dependent protein catabolic process"/>
    <property type="evidence" value="ECO:0007669"/>
    <property type="project" value="TreeGrafter"/>
</dbReference>
<dbReference type="Pfam" id="PF22562">
    <property type="entry name" value="UBA_7"/>
    <property type="match status" value="1"/>
</dbReference>
<reference evidence="8" key="2">
    <citation type="submission" date="2010-03" db="EMBL/GenBank/DDBJ databases">
        <title>Atlantic Lepeophtheirus salmonis ESTs and full-length cDNAs.</title>
        <authorList>
            <person name="Yasuike M."/>
            <person name="von Schalburg K."/>
            <person name="Cooper G."/>
            <person name="Leong J."/>
            <person name="Nilsen F."/>
            <person name="Jones S.R.M."/>
            <person name="Koop B.F."/>
        </authorList>
    </citation>
    <scope>NUCLEOTIDE SEQUENCE</scope>
    <source>
        <strain evidence="8">Atlantic form</strain>
        <tissue evidence="8">Mixed tissue</tissue>
    </source>
</reference>
<protein>
    <submittedName>
        <fullName evidence="7">SAPK substrate protein 1-B</fullName>
    </submittedName>
    <submittedName>
        <fullName evidence="8">UBX domain-containing protein 1-B</fullName>
    </submittedName>
</protein>
<keyword evidence="2" id="KW-0963">Cytoplasm</keyword>
<feature type="domain" description="UBA" evidence="5">
    <location>
        <begin position="2"/>
        <end position="43"/>
    </location>
</feature>
<accession>C1BSL9</accession>
<dbReference type="InterPro" id="IPR041923">
    <property type="entry name" value="UBA_UBXN1"/>
</dbReference>
<evidence type="ECO:0000256" key="1">
    <source>
        <dbReference type="ARBA" id="ARBA00004496"/>
    </source>
</evidence>
<proteinExistence type="evidence at transcript level"/>
<sequence>MSTVADVLQTLTDMGFSEGKAKLALTETSWKGVEAAMEWLLAHADDPEPSGVADKSEEGSEENPESKEGTPSESKPIILTEEEKKAKLRRLEELRVLKRKEREEAEKSSEVEKEKKRISEGKMLSSIRKNQDDLEMKKIAEERRREKLETQRAKERVRGQIEEDKRARREAEEKRRNPNAPRISSIPPPSIKPVAASSSEPNPKYTQSRIQIRLPNGSTLVQTFSVKESLSSVRLYTNMNRSDPEFNGSACQFMTSFPRKVFTQEEYEKTLESLELVPFAVLIVKK</sequence>
<evidence type="ECO:0000313" key="8">
    <source>
        <dbReference type="EMBL" id="ADD38902.1"/>
    </source>
</evidence>
<feature type="domain" description="UBX" evidence="6">
    <location>
        <begin position="203"/>
        <end position="284"/>
    </location>
</feature>